<proteinExistence type="predicted"/>
<comment type="caution">
    <text evidence="1">The sequence shown here is derived from an EMBL/GenBank/DDBJ whole genome shotgun (WGS) entry which is preliminary data.</text>
</comment>
<accession>A0A9P6D7E9</accession>
<name>A0A9P6D7E9_PLEER</name>
<evidence type="ECO:0000313" key="1">
    <source>
        <dbReference type="EMBL" id="KAF9494032.1"/>
    </source>
</evidence>
<keyword evidence="2" id="KW-1185">Reference proteome</keyword>
<sequence length="137" mass="15138">MSSEFTMIESTKPTSQTSASYVVYWSGGDGDIIRQVCVIVARLWKPMGEKGGSILMGSGPRSIKTTTVQVERVSLIILSVDAASDWIKDATKDTKENKQFWVTLANCKAHPQADTRDLDLDLREVETMPHLTTFTVA</sequence>
<dbReference type="EMBL" id="MU154578">
    <property type="protein sequence ID" value="KAF9494032.1"/>
    <property type="molecule type" value="Genomic_DNA"/>
</dbReference>
<protein>
    <submittedName>
        <fullName evidence="1">Uncharacterized protein</fullName>
    </submittedName>
</protein>
<gene>
    <name evidence="1" type="ORF">BDN71DRAFT_1432106</name>
</gene>
<reference evidence="1" key="1">
    <citation type="submission" date="2020-11" db="EMBL/GenBank/DDBJ databases">
        <authorList>
            <consortium name="DOE Joint Genome Institute"/>
            <person name="Ahrendt S."/>
            <person name="Riley R."/>
            <person name="Andreopoulos W."/>
            <person name="Labutti K."/>
            <person name="Pangilinan J."/>
            <person name="Ruiz-Duenas F.J."/>
            <person name="Barrasa J.M."/>
            <person name="Sanchez-Garcia M."/>
            <person name="Camarero S."/>
            <person name="Miyauchi S."/>
            <person name="Serrano A."/>
            <person name="Linde D."/>
            <person name="Babiker R."/>
            <person name="Drula E."/>
            <person name="Ayuso-Fernandez I."/>
            <person name="Pacheco R."/>
            <person name="Padilla G."/>
            <person name="Ferreira P."/>
            <person name="Barriuso J."/>
            <person name="Kellner H."/>
            <person name="Castanera R."/>
            <person name="Alfaro M."/>
            <person name="Ramirez L."/>
            <person name="Pisabarro A.G."/>
            <person name="Kuo A."/>
            <person name="Tritt A."/>
            <person name="Lipzen A."/>
            <person name="He G."/>
            <person name="Yan M."/>
            <person name="Ng V."/>
            <person name="Cullen D."/>
            <person name="Martin F."/>
            <person name="Rosso M.-N."/>
            <person name="Henrissat B."/>
            <person name="Hibbett D."/>
            <person name="Martinez A.T."/>
            <person name="Grigoriev I.V."/>
        </authorList>
    </citation>
    <scope>NUCLEOTIDE SEQUENCE</scope>
    <source>
        <strain evidence="1">ATCC 90797</strain>
    </source>
</reference>
<dbReference type="AlphaFoldDB" id="A0A9P6D7E9"/>
<dbReference type="Proteomes" id="UP000807025">
    <property type="component" value="Unassembled WGS sequence"/>
</dbReference>
<organism evidence="1 2">
    <name type="scientific">Pleurotus eryngii</name>
    <name type="common">Boletus of the steppes</name>
    <dbReference type="NCBI Taxonomy" id="5323"/>
    <lineage>
        <taxon>Eukaryota</taxon>
        <taxon>Fungi</taxon>
        <taxon>Dikarya</taxon>
        <taxon>Basidiomycota</taxon>
        <taxon>Agaricomycotina</taxon>
        <taxon>Agaricomycetes</taxon>
        <taxon>Agaricomycetidae</taxon>
        <taxon>Agaricales</taxon>
        <taxon>Pleurotineae</taxon>
        <taxon>Pleurotaceae</taxon>
        <taxon>Pleurotus</taxon>
    </lineage>
</organism>
<evidence type="ECO:0000313" key="2">
    <source>
        <dbReference type="Proteomes" id="UP000807025"/>
    </source>
</evidence>